<reference evidence="2" key="1">
    <citation type="submission" date="2020-05" db="EMBL/GenBank/DDBJ databases">
        <title>Mycena genomes resolve the evolution of fungal bioluminescence.</title>
        <authorList>
            <person name="Tsai I.J."/>
        </authorList>
    </citation>
    <scope>NUCLEOTIDE SEQUENCE</scope>
    <source>
        <strain evidence="2">160909Yilan</strain>
    </source>
</reference>
<name>A0A8H7DF94_9AGAR</name>
<proteinExistence type="predicted"/>
<evidence type="ECO:0000313" key="2">
    <source>
        <dbReference type="EMBL" id="KAF7370063.1"/>
    </source>
</evidence>
<keyword evidence="3" id="KW-1185">Reference proteome</keyword>
<organism evidence="2 3">
    <name type="scientific">Mycena sanguinolenta</name>
    <dbReference type="NCBI Taxonomy" id="230812"/>
    <lineage>
        <taxon>Eukaryota</taxon>
        <taxon>Fungi</taxon>
        <taxon>Dikarya</taxon>
        <taxon>Basidiomycota</taxon>
        <taxon>Agaricomycotina</taxon>
        <taxon>Agaricomycetes</taxon>
        <taxon>Agaricomycetidae</taxon>
        <taxon>Agaricales</taxon>
        <taxon>Marasmiineae</taxon>
        <taxon>Mycenaceae</taxon>
        <taxon>Mycena</taxon>
    </lineage>
</organism>
<dbReference type="Proteomes" id="UP000623467">
    <property type="component" value="Unassembled WGS sequence"/>
</dbReference>
<dbReference type="AlphaFoldDB" id="A0A8H7DF94"/>
<evidence type="ECO:0000313" key="3">
    <source>
        <dbReference type="Proteomes" id="UP000623467"/>
    </source>
</evidence>
<comment type="caution">
    <text evidence="2">The sequence shown here is derived from an EMBL/GenBank/DDBJ whole genome shotgun (WGS) entry which is preliminary data.</text>
</comment>
<sequence>MESGWSMYVDAPMNALHTAVGRAPYTLASRRLHANDTTASHTSTTNTNHDTHRDAPLHAYGFEVAHRRAVRTRELVRSLPITHASPMPTLFLLVT</sequence>
<evidence type="ECO:0000256" key="1">
    <source>
        <dbReference type="SAM" id="MobiDB-lite"/>
    </source>
</evidence>
<protein>
    <submittedName>
        <fullName evidence="2">Uncharacterized protein</fullName>
    </submittedName>
</protein>
<dbReference type="EMBL" id="JACAZH010000004">
    <property type="protein sequence ID" value="KAF7370063.1"/>
    <property type="molecule type" value="Genomic_DNA"/>
</dbReference>
<gene>
    <name evidence="2" type="ORF">MSAN_00636300</name>
</gene>
<feature type="region of interest" description="Disordered" evidence="1">
    <location>
        <begin position="31"/>
        <end position="54"/>
    </location>
</feature>
<feature type="compositionally biased region" description="Low complexity" evidence="1">
    <location>
        <begin position="35"/>
        <end position="48"/>
    </location>
</feature>
<accession>A0A8H7DF94</accession>